<keyword evidence="9" id="KW-0804">Transcription</keyword>
<evidence type="ECO:0000256" key="4">
    <source>
        <dbReference type="ARBA" id="ARBA00022723"/>
    </source>
</evidence>
<dbReference type="PROSITE" id="PS00552">
    <property type="entry name" value="HTH_MERR_1"/>
    <property type="match status" value="1"/>
</dbReference>
<keyword evidence="13" id="KW-1185">Reference proteome</keyword>
<evidence type="ECO:0000313" key="13">
    <source>
        <dbReference type="Proteomes" id="UP000214566"/>
    </source>
</evidence>
<dbReference type="SUPFAM" id="SSF46955">
    <property type="entry name" value="Putative DNA-binding domain"/>
    <property type="match status" value="1"/>
</dbReference>
<keyword evidence="7" id="KW-0238">DNA-binding</keyword>
<dbReference type="NCBIfam" id="TIGR02051">
    <property type="entry name" value="MerR"/>
    <property type="match status" value="1"/>
</dbReference>
<keyword evidence="6" id="KW-0805">Transcription regulation</keyword>
<keyword evidence="3" id="KW-0678">Repressor</keyword>
<evidence type="ECO:0000256" key="9">
    <source>
        <dbReference type="ARBA" id="ARBA00023163"/>
    </source>
</evidence>
<evidence type="ECO:0000256" key="7">
    <source>
        <dbReference type="ARBA" id="ARBA00023125"/>
    </source>
</evidence>
<reference evidence="12 13" key="1">
    <citation type="submission" date="2016-06" db="EMBL/GenBank/DDBJ databases">
        <authorList>
            <person name="Kjaerup R.B."/>
            <person name="Dalgaard T.S."/>
            <person name="Juul-Madsen H.R."/>
        </authorList>
    </citation>
    <scope>NUCLEOTIDE SEQUENCE [LARGE SCALE GENOMIC DNA]</scope>
    <source>
        <strain evidence="12 13">DSM 16361</strain>
    </source>
</reference>
<keyword evidence="2" id="KW-0475">Mercuric resistance</keyword>
<organism evidence="12 13">
    <name type="scientific">Thiomonas delicata</name>
    <name type="common">Thiomonas cuprina</name>
    <dbReference type="NCBI Taxonomy" id="364030"/>
    <lineage>
        <taxon>Bacteria</taxon>
        <taxon>Pseudomonadati</taxon>
        <taxon>Pseudomonadota</taxon>
        <taxon>Betaproteobacteria</taxon>
        <taxon>Burkholderiales</taxon>
        <taxon>Thiomonas</taxon>
    </lineage>
</organism>
<evidence type="ECO:0000256" key="3">
    <source>
        <dbReference type="ARBA" id="ARBA00022491"/>
    </source>
</evidence>
<dbReference type="GO" id="GO:0045340">
    <property type="term" value="F:mercury ion binding"/>
    <property type="evidence" value="ECO:0007669"/>
    <property type="project" value="InterPro"/>
</dbReference>
<dbReference type="InterPro" id="IPR047057">
    <property type="entry name" value="MerR_fam"/>
</dbReference>
<dbReference type="InterPro" id="IPR011794">
    <property type="entry name" value="MerR"/>
</dbReference>
<dbReference type="GO" id="GO:0003700">
    <property type="term" value="F:DNA-binding transcription factor activity"/>
    <property type="evidence" value="ECO:0007669"/>
    <property type="project" value="InterPro"/>
</dbReference>
<dbReference type="GO" id="GO:0046689">
    <property type="term" value="P:response to mercury ion"/>
    <property type="evidence" value="ECO:0007669"/>
    <property type="project" value="UniProtKB-KW"/>
</dbReference>
<evidence type="ECO:0000256" key="10">
    <source>
        <dbReference type="ARBA" id="ARBA00024874"/>
    </source>
</evidence>
<dbReference type="PRINTS" id="PR00040">
    <property type="entry name" value="HTHMERR"/>
</dbReference>
<evidence type="ECO:0000259" key="11">
    <source>
        <dbReference type="PROSITE" id="PS50937"/>
    </source>
</evidence>
<dbReference type="InterPro" id="IPR000551">
    <property type="entry name" value="MerR-type_HTH_dom"/>
</dbReference>
<dbReference type="PROSITE" id="PS50937">
    <property type="entry name" value="HTH_MERR_2"/>
    <property type="match status" value="1"/>
</dbReference>
<dbReference type="AlphaFoldDB" id="A0A238D746"/>
<dbReference type="RefSeq" id="WP_094161221.1">
    <property type="nucleotide sequence ID" value="NZ_LT592171.1"/>
</dbReference>
<dbReference type="Proteomes" id="UP000214566">
    <property type="component" value="Unassembled WGS sequence"/>
</dbReference>
<dbReference type="SMART" id="SM00422">
    <property type="entry name" value="HTH_MERR"/>
    <property type="match status" value="1"/>
</dbReference>
<dbReference type="Gene3D" id="1.10.1660.10">
    <property type="match status" value="1"/>
</dbReference>
<gene>
    <name evidence="12" type="primary">merR</name>
    <name evidence="12" type="ORF">THIARS_70612</name>
</gene>
<name>A0A238D746_THIDL</name>
<accession>A0A238D746</accession>
<evidence type="ECO:0000256" key="6">
    <source>
        <dbReference type="ARBA" id="ARBA00023015"/>
    </source>
</evidence>
<comment type="function">
    <text evidence="10">Mediates the mercuric-dependent induction of mercury resistance operon. In the absence of mercury MerR represses transcription by binding tightly to the mer operator region; when mercury is present the dimeric complex binds a single ion and becomes a potent transcriptional activator, while remaining bound to the mer site.</text>
</comment>
<sequence>MTPTTTHFTIGQLAGAAGVNVETVRFYQRRGLLATPDRAYGAIRRYTTADLGRLHFVKSAQRLGFTLEQVAELLQLQDGTHCDEARQMAERKLADVRQRLDDLRRIEQALAVLVQRCACHEGDIACPLIEALQEG</sequence>
<protein>
    <recommendedName>
        <fullName evidence="1">Mercuric resistance operon regulatory protein</fullName>
    </recommendedName>
</protein>
<dbReference type="PANTHER" id="PTHR30204:SF69">
    <property type="entry name" value="MERR-FAMILY TRANSCRIPTIONAL REGULATOR"/>
    <property type="match status" value="1"/>
</dbReference>
<evidence type="ECO:0000256" key="8">
    <source>
        <dbReference type="ARBA" id="ARBA00023159"/>
    </source>
</evidence>
<evidence type="ECO:0000256" key="5">
    <source>
        <dbReference type="ARBA" id="ARBA00022914"/>
    </source>
</evidence>
<evidence type="ECO:0000256" key="1">
    <source>
        <dbReference type="ARBA" id="ARBA00017146"/>
    </source>
</evidence>
<dbReference type="Pfam" id="PF13411">
    <property type="entry name" value="MerR_1"/>
    <property type="match status" value="1"/>
</dbReference>
<dbReference type="EMBL" id="FLMQ01000056">
    <property type="protein sequence ID" value="SBP88992.1"/>
    <property type="molecule type" value="Genomic_DNA"/>
</dbReference>
<keyword evidence="4" id="KW-0479">Metal-binding</keyword>
<keyword evidence="8" id="KW-0010">Activator</keyword>
<proteinExistence type="predicted"/>
<dbReference type="GO" id="GO:0003677">
    <property type="term" value="F:DNA binding"/>
    <property type="evidence" value="ECO:0007669"/>
    <property type="project" value="UniProtKB-KW"/>
</dbReference>
<dbReference type="CDD" id="cd04783">
    <property type="entry name" value="HTH_MerR1"/>
    <property type="match status" value="1"/>
</dbReference>
<evidence type="ECO:0000256" key="2">
    <source>
        <dbReference type="ARBA" id="ARBA00022466"/>
    </source>
</evidence>
<dbReference type="InterPro" id="IPR009061">
    <property type="entry name" value="DNA-bd_dom_put_sf"/>
</dbReference>
<dbReference type="OrthoDB" id="5297305at2"/>
<feature type="domain" description="HTH merR-type" evidence="11">
    <location>
        <begin position="7"/>
        <end position="76"/>
    </location>
</feature>
<evidence type="ECO:0000313" key="12">
    <source>
        <dbReference type="EMBL" id="SBP88992.1"/>
    </source>
</evidence>
<keyword evidence="5" id="KW-0476">Mercury</keyword>
<dbReference type="PANTHER" id="PTHR30204">
    <property type="entry name" value="REDOX-CYCLING DRUG-SENSING TRANSCRIPTIONAL ACTIVATOR SOXR"/>
    <property type="match status" value="1"/>
</dbReference>